<dbReference type="RefSeq" id="WP_123742305.1">
    <property type="nucleotide sequence ID" value="NZ_RJKM01000001.1"/>
</dbReference>
<dbReference type="EMBL" id="RJKM01000001">
    <property type="protein sequence ID" value="ROP36290.1"/>
    <property type="molecule type" value="Genomic_DNA"/>
</dbReference>
<dbReference type="Proteomes" id="UP000268727">
    <property type="component" value="Unassembled WGS sequence"/>
</dbReference>
<dbReference type="AlphaFoldDB" id="A0A3N1H198"/>
<evidence type="ECO:0000313" key="3">
    <source>
        <dbReference type="Proteomes" id="UP000268727"/>
    </source>
</evidence>
<protein>
    <submittedName>
        <fullName evidence="2">Uncharacterized protein</fullName>
    </submittedName>
</protein>
<comment type="caution">
    <text evidence="2">The sequence shown here is derived from an EMBL/GenBank/DDBJ whole genome shotgun (WGS) entry which is preliminary data.</text>
</comment>
<organism evidence="2 3">
    <name type="scientific">Saccharothrix texasensis</name>
    <dbReference type="NCBI Taxonomy" id="103734"/>
    <lineage>
        <taxon>Bacteria</taxon>
        <taxon>Bacillati</taxon>
        <taxon>Actinomycetota</taxon>
        <taxon>Actinomycetes</taxon>
        <taxon>Pseudonocardiales</taxon>
        <taxon>Pseudonocardiaceae</taxon>
        <taxon>Saccharothrix</taxon>
    </lineage>
</organism>
<keyword evidence="3" id="KW-1185">Reference proteome</keyword>
<feature type="coiled-coil region" evidence="1">
    <location>
        <begin position="399"/>
        <end position="461"/>
    </location>
</feature>
<sequence>MANRDLIFTILGIDKASPAFRSVGDAAERAGDRVDRAGSSAIKAMAGVAAASNAGGLAAAAAIGGVPLLFAGMAASAVSSNEQVRTSFSNLRDNVTDDVQAMAEPMVDDFVVAANELGRAWGRDVGPVLKSIFADPAMAHGVRELATGVGELAGNAMPGLAKAVRSSQPVMSGYRSLLGDVGSGVSDFAENVSDSSESAGRVITGFGRIAEDVLGDVGELVGDLADAAAPNMERVEQVVERAGDSLLGLADHALPILSDAAGTGMSAVSGLLGVLEPFQGALGTGLGVTLAAAGGWRLLTAAGNGFTKLDLGGRMERTALSAGIMTEQLTGSAGAGERVATAGSRMGNVLSKVGAALPIVGVAAVGLGLMLDAANQEMEQITATGRTWAEGLLKGGSEADRVRQQIRRLNTENSDYQSQLASIRQQFESTGEAAGAFAGEAETLQSKLDANNLKISETNRQYQEIRNSLTGAELAQVTYNEAVEKYGEASPEAAAAGVVWRAALDDEKRKAEAAAEATKTHTDRIIEQQNIMLGAAGAGLNYRAALLNLEQAQKGLSDATKSHAENSLEVREATLAYEQSLLGAITAAGEMANAEHAGASESERARLVTQAQATEILRLAAAAGTTAPASLMAMVSSLDATTLAALGVTARVNEAGQAVYRLPNGKEVVITGNNFDALAKINQINNANVRDKFFSVVMRMQVDSSGVPIAGSNRSSGAVSGYNDGGWVGGAGPDQDSVPALLTPKEFVVNRRAARKFGPLLEAINDSEGGTKELEMPTGVATAGGGPGPARVASAAPVSVVHNHYYDVSPTFTGPVGSQRELEEWLTRSLDNLNRKNRLPKPR</sequence>
<name>A0A3N1H198_9PSEU</name>
<evidence type="ECO:0000313" key="2">
    <source>
        <dbReference type="EMBL" id="ROP36290.1"/>
    </source>
</evidence>
<dbReference type="OrthoDB" id="3661713at2"/>
<keyword evidence="1" id="KW-0175">Coiled coil</keyword>
<proteinExistence type="predicted"/>
<reference evidence="2 3" key="1">
    <citation type="submission" date="2018-11" db="EMBL/GenBank/DDBJ databases">
        <title>Sequencing the genomes of 1000 actinobacteria strains.</title>
        <authorList>
            <person name="Klenk H.-P."/>
        </authorList>
    </citation>
    <scope>NUCLEOTIDE SEQUENCE [LARGE SCALE GENOMIC DNA]</scope>
    <source>
        <strain evidence="2 3">DSM 44231</strain>
    </source>
</reference>
<evidence type="ECO:0000256" key="1">
    <source>
        <dbReference type="SAM" id="Coils"/>
    </source>
</evidence>
<accession>A0A3N1H198</accession>
<gene>
    <name evidence="2" type="ORF">EDD40_1555</name>
</gene>